<dbReference type="PANTHER" id="PTHR34071:SF2">
    <property type="entry name" value="FLAVIN-NUCLEOTIDE-BINDING PROTEIN"/>
    <property type="match status" value="1"/>
</dbReference>
<dbReference type="RefSeq" id="WP_006001147.1">
    <property type="nucleotide sequence ID" value="NZ_AAEW02000012.1"/>
</dbReference>
<reference evidence="1" key="2">
    <citation type="submission" date="2006-05" db="EMBL/GenBank/DDBJ databases">
        <title>Sequencing of the draft genome and assembly of Desulfuromonas acetoxidans DSM 684.</title>
        <authorList>
            <consortium name="US DOE Joint Genome Institute (JGI-PGF)"/>
            <person name="Copeland A."/>
            <person name="Lucas S."/>
            <person name="Lapidus A."/>
            <person name="Barry K."/>
            <person name="Detter J.C."/>
            <person name="Glavina del Rio T."/>
            <person name="Hammon N."/>
            <person name="Israni S."/>
            <person name="Dalin E."/>
            <person name="Tice H."/>
            <person name="Bruce D."/>
            <person name="Pitluck S."/>
            <person name="Richardson P."/>
        </authorList>
    </citation>
    <scope>NUCLEOTIDE SEQUENCE [LARGE SCALE GENOMIC DNA]</scope>
    <source>
        <strain evidence="1">DSM 684</strain>
    </source>
</reference>
<dbReference type="PANTHER" id="PTHR34071">
    <property type="entry name" value="5-NITROIMIDAZOLE ANTIBIOTICS RESISTANCE PROTEIN, NIMA-FAMILY-RELATED PROTEIN-RELATED"/>
    <property type="match status" value="1"/>
</dbReference>
<proteinExistence type="predicted"/>
<evidence type="ECO:0000313" key="2">
    <source>
        <dbReference type="Proteomes" id="UP000005695"/>
    </source>
</evidence>
<protein>
    <submittedName>
        <fullName evidence="1">Pyridoxamine 5'-phosphate oxidase-related, FMN-binding</fullName>
    </submittedName>
</protein>
<accession>Q1JYI3</accession>
<keyword evidence="2" id="KW-1185">Reference proteome</keyword>
<dbReference type="InterPro" id="IPR012349">
    <property type="entry name" value="Split_barrel_FMN-bd"/>
</dbReference>
<dbReference type="AlphaFoldDB" id="Q1JYI3"/>
<dbReference type="Pfam" id="PF12900">
    <property type="entry name" value="Pyridox_ox_2"/>
    <property type="match status" value="1"/>
</dbReference>
<gene>
    <name evidence="1" type="ORF">Dace_1192</name>
</gene>
<organism evidence="1 2">
    <name type="scientific">Desulfuromonas acetoxidans (strain DSM 684 / 11070)</name>
    <dbReference type="NCBI Taxonomy" id="281689"/>
    <lineage>
        <taxon>Bacteria</taxon>
        <taxon>Pseudomonadati</taxon>
        <taxon>Thermodesulfobacteriota</taxon>
        <taxon>Desulfuromonadia</taxon>
        <taxon>Desulfuromonadales</taxon>
        <taxon>Desulfuromonadaceae</taxon>
        <taxon>Desulfuromonas</taxon>
    </lineage>
</organism>
<evidence type="ECO:0000313" key="1">
    <source>
        <dbReference type="EMBL" id="EAT15223.1"/>
    </source>
</evidence>
<dbReference type="Proteomes" id="UP000005695">
    <property type="component" value="Unassembled WGS sequence"/>
</dbReference>
<sequence>MRRKDLKISSTEEIEAIIKQSNVCRLGLCDGDTPYVVPLNFGYEDGKFYFHSAAAGRKVDLLKANPKVCLEFDMELGLIKHEKACNWGFRYRSVIVTGHATVLNGLEEKVQAFNIIMKNYSDKDYTFPEKVLGSTFVFVVDAQEISGKQTDESTIVD</sequence>
<dbReference type="Gene3D" id="2.30.110.10">
    <property type="entry name" value="Electron Transport, Fmn-binding Protein, Chain A"/>
    <property type="match status" value="1"/>
</dbReference>
<comment type="caution">
    <text evidence="1">The sequence shown here is derived from an EMBL/GenBank/DDBJ whole genome shotgun (WGS) entry which is preliminary data.</text>
</comment>
<reference evidence="1" key="1">
    <citation type="submission" date="2006-05" db="EMBL/GenBank/DDBJ databases">
        <title>Annotation of the draft genome assembly of Desulfuromonas acetoxidans DSM 684.</title>
        <authorList>
            <consortium name="US DOE Joint Genome Institute (JGI-ORNL)"/>
            <person name="Larimer F."/>
            <person name="Land M."/>
            <person name="Hauser L."/>
        </authorList>
    </citation>
    <scope>NUCLEOTIDE SEQUENCE [LARGE SCALE GENOMIC DNA]</scope>
    <source>
        <strain evidence="1">DSM 684</strain>
    </source>
</reference>
<dbReference type="InterPro" id="IPR024747">
    <property type="entry name" value="Pyridox_Oxase-rel"/>
</dbReference>
<dbReference type="SUPFAM" id="SSF50475">
    <property type="entry name" value="FMN-binding split barrel"/>
    <property type="match status" value="1"/>
</dbReference>
<dbReference type="OrthoDB" id="9794935at2"/>
<dbReference type="EMBL" id="AAEW02000012">
    <property type="protein sequence ID" value="EAT15223.1"/>
    <property type="molecule type" value="Genomic_DNA"/>
</dbReference>
<name>Q1JYI3_DESA6</name>